<sequence>MSDTHCCCEISTDSITDAREEIVLKYLRNTDRRYDRGRENIIYFDGWNGLGASAVLAAIAESVRTDGPKFDIVIHVDCSVWESRREMQRKIAEELKLDRSVMVLFDKQDEEDDFSGLDKGSRAEIDDVAELIFQAAEDRRCLIIFHNGSDNEIDLSTSGVPVFDSKNKVLWTFRGRFRLDPTITEKVQSADIFLSACPTANIWFHNDLSAVVHEEAAQVSHDISPTVITDCWLYLSLLHYNHDNSSDYDGDSHASNYWVCDGIISGDSAWKIADRLHEEMRMEYLPTKQDHGKWFEKLCGLHEKKSRWISITSKNVEIQNIQTIPKETTSCFLTLEKSDPPTALPKHLFEQSSKLRVLRLSWCTFSFACPPFMHCSSLRFVFIDSCRDEDVEFTGKGDDKQDTEWTFLQRLWVLDIRCTSWDWILSPAKMMLMSELRELNLTDAGASRSDWDMKTLELTWLRDLQRLRVINSSTFLTAVVQNSFMCMQNLELLDLSGNSAMEVLPNLSGTNGLKVLILDDCDGLLHVEPDAVPTSLESFSFDGFGRASKWKNSLQIPEKKLRPVACDKEELPKVSKISLEGRTRLKHVFLQGLPNLEELNLSETGIKELDLEAMQAKKLERLFLVGCENLRRVQWLDARNPPLKLLSVDTRGKAERSMDGDCHRSHSYSQHDFVQVVATDARFLRGFGVFGTNFHLHLSSTVNSRQLPGTKEAGISSGVELGLVPAVGSTFLYSDVLDKAVKEYDNAEDCSLQVCTQLLPSERHIEFAEGGCNWEFKSGREGMVSLLDSAQSLHVHDNSSITAANLEFDYAVQFRDLRWCCVEWCPKLHSGFLLDSKYMSESSFESLQTFWASHLLAARYIWSKRLSFHIYVRDTAPAAFSQLRHIHLHSCPRLTLW</sequence>
<dbReference type="RefSeq" id="XP_024318346.1">
    <property type="nucleotide sequence ID" value="XM_024462578.1"/>
</dbReference>
<organism evidence="1">
    <name type="scientific">Brachypodium distachyon</name>
    <name type="common">Purple false brome</name>
    <name type="synonym">Trachynia distachya</name>
    <dbReference type="NCBI Taxonomy" id="15368"/>
    <lineage>
        <taxon>Eukaryota</taxon>
        <taxon>Viridiplantae</taxon>
        <taxon>Streptophyta</taxon>
        <taxon>Embryophyta</taxon>
        <taxon>Tracheophyta</taxon>
        <taxon>Spermatophyta</taxon>
        <taxon>Magnoliopsida</taxon>
        <taxon>Liliopsida</taxon>
        <taxon>Poales</taxon>
        <taxon>Poaceae</taxon>
        <taxon>BOP clade</taxon>
        <taxon>Pooideae</taxon>
        <taxon>Stipodae</taxon>
        <taxon>Brachypodieae</taxon>
        <taxon>Brachypodium</taxon>
    </lineage>
</organism>
<dbReference type="Gramene" id="PNT66600">
    <property type="protein sequence ID" value="PNT66600"/>
    <property type="gene ID" value="BRADI_3g14560v3"/>
</dbReference>
<dbReference type="Proteomes" id="UP000008810">
    <property type="component" value="Chromosome 3"/>
</dbReference>
<dbReference type="EMBL" id="CM000882">
    <property type="protein sequence ID" value="PNT66600.1"/>
    <property type="molecule type" value="Genomic_DNA"/>
</dbReference>
<dbReference type="AlphaFoldDB" id="A0A2K2CX59"/>
<dbReference type="PANTHER" id="PTHR33463">
    <property type="entry name" value="NB-ARC DOMAIN-CONTAINING PROTEIN-RELATED"/>
    <property type="match status" value="1"/>
</dbReference>
<dbReference type="Gene3D" id="3.80.10.10">
    <property type="entry name" value="Ribonuclease Inhibitor"/>
    <property type="match status" value="1"/>
</dbReference>
<evidence type="ECO:0000313" key="1">
    <source>
        <dbReference type="EMBL" id="PNT66600.1"/>
    </source>
</evidence>
<dbReference type="EnsemblPlants" id="PNT66600">
    <property type="protein sequence ID" value="PNT66600"/>
    <property type="gene ID" value="BRADI_3g14560v3"/>
</dbReference>
<dbReference type="GeneID" id="104583537"/>
<evidence type="ECO:0000313" key="3">
    <source>
        <dbReference type="Proteomes" id="UP000008810"/>
    </source>
</evidence>
<reference evidence="1" key="2">
    <citation type="submission" date="2017-06" db="EMBL/GenBank/DDBJ databases">
        <title>WGS assembly of Brachypodium distachyon.</title>
        <authorList>
            <consortium name="The International Brachypodium Initiative"/>
            <person name="Lucas S."/>
            <person name="Harmon-Smith M."/>
            <person name="Lail K."/>
            <person name="Tice H."/>
            <person name="Grimwood J."/>
            <person name="Bruce D."/>
            <person name="Barry K."/>
            <person name="Shu S."/>
            <person name="Lindquist E."/>
            <person name="Wang M."/>
            <person name="Pitluck S."/>
            <person name="Vogel J.P."/>
            <person name="Garvin D.F."/>
            <person name="Mockler T.C."/>
            <person name="Schmutz J."/>
            <person name="Rokhsar D."/>
            <person name="Bevan M.W."/>
        </authorList>
    </citation>
    <scope>NUCLEOTIDE SEQUENCE</scope>
    <source>
        <strain evidence="1">Bd21</strain>
    </source>
</reference>
<reference evidence="1 2" key="1">
    <citation type="journal article" date="2010" name="Nature">
        <title>Genome sequencing and analysis of the model grass Brachypodium distachyon.</title>
        <authorList>
            <consortium name="International Brachypodium Initiative"/>
        </authorList>
    </citation>
    <scope>NUCLEOTIDE SEQUENCE [LARGE SCALE GENOMIC DNA]</scope>
    <source>
        <strain evidence="1 2">Bd21</strain>
    </source>
</reference>
<evidence type="ECO:0008006" key="4">
    <source>
        <dbReference type="Google" id="ProtNLM"/>
    </source>
</evidence>
<name>A0A2K2CX59_BRADI</name>
<dbReference type="SUPFAM" id="SSF52058">
    <property type="entry name" value="L domain-like"/>
    <property type="match status" value="2"/>
</dbReference>
<dbReference type="KEGG" id="bdi:104583537"/>
<dbReference type="InterPro" id="IPR032675">
    <property type="entry name" value="LRR_dom_sf"/>
</dbReference>
<protein>
    <recommendedName>
        <fullName evidence="4">NB-ARC domain-containing protein</fullName>
    </recommendedName>
</protein>
<reference evidence="2" key="3">
    <citation type="submission" date="2018-08" db="UniProtKB">
        <authorList>
            <consortium name="EnsemblPlants"/>
        </authorList>
    </citation>
    <scope>IDENTIFICATION</scope>
    <source>
        <strain evidence="2">cv. Bd21</strain>
    </source>
</reference>
<dbReference type="FunCoup" id="A0A2K2CX59">
    <property type="interactions" value="6"/>
</dbReference>
<gene>
    <name evidence="2" type="primary">LOC104583537</name>
    <name evidence="1" type="ORF">BRADI_3g14560v3</name>
</gene>
<dbReference type="PANTHER" id="PTHR33463:SF87">
    <property type="entry name" value="OS01G0518651 PROTEIN"/>
    <property type="match status" value="1"/>
</dbReference>
<dbReference type="ExpressionAtlas" id="A0A2K2CX59">
    <property type="expression patterns" value="baseline"/>
</dbReference>
<dbReference type="OrthoDB" id="691001at2759"/>
<accession>A0A2K2CX59</accession>
<proteinExistence type="predicted"/>
<keyword evidence="3" id="KW-1185">Reference proteome</keyword>
<evidence type="ECO:0000313" key="2">
    <source>
        <dbReference type="EnsemblPlants" id="PNT66600"/>
    </source>
</evidence>
<dbReference type="InterPro" id="IPR050905">
    <property type="entry name" value="Plant_NBS-LRR"/>
</dbReference>